<proteinExistence type="predicted"/>
<dbReference type="OrthoDB" id="325812at2157"/>
<dbReference type="EMBL" id="JAGGKQ010000002">
    <property type="protein sequence ID" value="MBP1921462.1"/>
    <property type="molecule type" value="Genomic_DNA"/>
</dbReference>
<dbReference type="AlphaFoldDB" id="A0A8T4GDZ9"/>
<dbReference type="RefSeq" id="WP_209482838.1">
    <property type="nucleotide sequence ID" value="NZ_JAGGKQ010000002.1"/>
</dbReference>
<dbReference type="Proteomes" id="UP000823588">
    <property type="component" value="Unassembled WGS sequence"/>
</dbReference>
<organism evidence="1 2">
    <name type="scientific">Halorubrum alkaliphilum</name>
    <dbReference type="NCBI Taxonomy" id="261290"/>
    <lineage>
        <taxon>Archaea</taxon>
        <taxon>Methanobacteriati</taxon>
        <taxon>Methanobacteriota</taxon>
        <taxon>Stenosarchaea group</taxon>
        <taxon>Halobacteria</taxon>
        <taxon>Halobacteriales</taxon>
        <taxon>Haloferacaceae</taxon>
        <taxon>Halorubrum</taxon>
    </lineage>
</organism>
<accession>A0A8T4GDZ9</accession>
<sequence>MNDVPVSIPAEQYERLEALAAARGLSPDVLVARLIEDVYQGHDPDAPDSIDLPLGVCDGEESGDEVGNDVVE</sequence>
<name>A0A8T4GDZ9_9EURY</name>
<reference evidence="1" key="1">
    <citation type="submission" date="2021-03" db="EMBL/GenBank/DDBJ databases">
        <title>Genomic Encyclopedia of Type Strains, Phase IV (KMG-IV): sequencing the most valuable type-strain genomes for metagenomic binning, comparative biology and taxonomic classification.</title>
        <authorList>
            <person name="Goeker M."/>
        </authorList>
    </citation>
    <scope>NUCLEOTIDE SEQUENCE</scope>
    <source>
        <strain evidence="1">DSM 23564</strain>
    </source>
</reference>
<evidence type="ECO:0000313" key="2">
    <source>
        <dbReference type="Proteomes" id="UP000823588"/>
    </source>
</evidence>
<evidence type="ECO:0008006" key="3">
    <source>
        <dbReference type="Google" id="ProtNLM"/>
    </source>
</evidence>
<comment type="caution">
    <text evidence="1">The sequence shown here is derived from an EMBL/GenBank/DDBJ whole genome shotgun (WGS) entry which is preliminary data.</text>
</comment>
<evidence type="ECO:0000313" key="1">
    <source>
        <dbReference type="EMBL" id="MBP1921462.1"/>
    </source>
</evidence>
<gene>
    <name evidence="1" type="ORF">J2751_000451</name>
</gene>
<keyword evidence="2" id="KW-1185">Reference proteome</keyword>
<protein>
    <recommendedName>
        <fullName evidence="3">Ribbon-helix-helix protein, copG family</fullName>
    </recommendedName>
</protein>